<sequence>MIETVKIGARIRAVLALSSCVVLLACEAMGARQPPDVSMIDDMQVILSDAEQSYIEPVQVAPAQDIVDDLMPDMALSDDLLTPVAERFNVLASRQNARDFFDNLVAGTDYGVAVSPQLSGEISINLPNVTIDDVMTAVEETYGYQISRRDNIYQIQPAGMQTRIFNIDYLDVSRAGSSNVQVTSGASGGSSGGSSGGLGGGGSSGGLGGGGSSGGLSGGGGGGGGAGGGGQISTDTETDFWEDIQETLEAMLETTVTRTGGGSGLLAGLEGGPATVTETTRVIVQPQVGLIMVTASPRELDRVAEFLELTQDILSREVTIQVQFLEVVLNKGYQTAIDFDTFGPGGADASDNIITGDFGGGNNGSSIDAISNPLALATNFTDFDAIFRILESRGTTQVLSSPSLKVLNNQKAVFQDGDSEFFQTGVGSSVINTGSSVTQTSGNNLESFFSGISMDITPQISADGVITLHVHPTITTVTEQTKQIGGEQVPLARPSVRELDSIIRAQDGRIVVLGGLAYERSLDDAAGIPVANDIPLVGGVFDQRRRTTVKSEFIILLRPLIASDQSEQRIIREGNERLQRLRNEINPFAN</sequence>
<dbReference type="GO" id="GO:0019867">
    <property type="term" value="C:outer membrane"/>
    <property type="evidence" value="ECO:0007669"/>
    <property type="project" value="InterPro"/>
</dbReference>
<dbReference type="PANTHER" id="PTHR30332:SF17">
    <property type="entry name" value="TYPE IV PILIATION SYSTEM PROTEIN DR_0774-RELATED"/>
    <property type="match status" value="1"/>
</dbReference>
<feature type="region of interest" description="Disordered" evidence="1">
    <location>
        <begin position="180"/>
        <end position="235"/>
    </location>
</feature>
<dbReference type="PROSITE" id="PS51257">
    <property type="entry name" value="PROKAR_LIPOPROTEIN"/>
    <property type="match status" value="1"/>
</dbReference>
<feature type="domain" description="Secretin N-terminal" evidence="3">
    <location>
        <begin position="162"/>
        <end position="254"/>
    </location>
</feature>
<dbReference type="InterPro" id="IPR004846">
    <property type="entry name" value="T2SS/T3SS_dom"/>
</dbReference>
<dbReference type="GO" id="GO:0009297">
    <property type="term" value="P:pilus assembly"/>
    <property type="evidence" value="ECO:0007669"/>
    <property type="project" value="InterPro"/>
</dbReference>
<accession>A0A0F9WI26</accession>
<evidence type="ECO:0000259" key="3">
    <source>
        <dbReference type="Pfam" id="PF07655"/>
    </source>
</evidence>
<evidence type="ECO:0000256" key="1">
    <source>
        <dbReference type="SAM" id="MobiDB-lite"/>
    </source>
</evidence>
<protein>
    <submittedName>
        <fullName evidence="4">Uncharacterized protein</fullName>
    </submittedName>
</protein>
<proteinExistence type="predicted"/>
<organism evidence="4">
    <name type="scientific">marine sediment metagenome</name>
    <dbReference type="NCBI Taxonomy" id="412755"/>
    <lineage>
        <taxon>unclassified sequences</taxon>
        <taxon>metagenomes</taxon>
        <taxon>ecological metagenomes</taxon>
    </lineage>
</organism>
<dbReference type="PANTHER" id="PTHR30332">
    <property type="entry name" value="PROBABLE GENERAL SECRETION PATHWAY PROTEIN D"/>
    <property type="match status" value="1"/>
</dbReference>
<dbReference type="InterPro" id="IPR001775">
    <property type="entry name" value="GspD/PilQ"/>
</dbReference>
<gene>
    <name evidence="4" type="ORF">LCGC14_0002020</name>
</gene>
<feature type="compositionally biased region" description="Gly residues" evidence="1">
    <location>
        <begin position="186"/>
        <end position="231"/>
    </location>
</feature>
<evidence type="ECO:0000259" key="2">
    <source>
        <dbReference type="Pfam" id="PF00263"/>
    </source>
</evidence>
<dbReference type="GO" id="GO:0015627">
    <property type="term" value="C:type II protein secretion system complex"/>
    <property type="evidence" value="ECO:0007669"/>
    <property type="project" value="TreeGrafter"/>
</dbReference>
<dbReference type="Gene3D" id="3.55.50.30">
    <property type="match status" value="1"/>
</dbReference>
<reference evidence="4" key="1">
    <citation type="journal article" date="2015" name="Nature">
        <title>Complex archaea that bridge the gap between prokaryotes and eukaryotes.</title>
        <authorList>
            <person name="Spang A."/>
            <person name="Saw J.H."/>
            <person name="Jorgensen S.L."/>
            <person name="Zaremba-Niedzwiedzka K."/>
            <person name="Martijn J."/>
            <person name="Lind A.E."/>
            <person name="van Eijk R."/>
            <person name="Schleper C."/>
            <person name="Guy L."/>
            <person name="Ettema T.J."/>
        </authorList>
    </citation>
    <scope>NUCLEOTIDE SEQUENCE</scope>
</reference>
<dbReference type="Pfam" id="PF00263">
    <property type="entry name" value="Secretin"/>
    <property type="match status" value="1"/>
</dbReference>
<dbReference type="GO" id="GO:0009306">
    <property type="term" value="P:protein secretion"/>
    <property type="evidence" value="ECO:0007669"/>
    <property type="project" value="InterPro"/>
</dbReference>
<comment type="caution">
    <text evidence="4">The sequence shown here is derived from an EMBL/GenBank/DDBJ whole genome shotgun (WGS) entry which is preliminary data.</text>
</comment>
<dbReference type="Pfam" id="PF07655">
    <property type="entry name" value="Secretin_N_2"/>
    <property type="match status" value="1"/>
</dbReference>
<dbReference type="AlphaFoldDB" id="A0A0F9WI26"/>
<dbReference type="InterPro" id="IPR011514">
    <property type="entry name" value="Secretin_N_2"/>
</dbReference>
<name>A0A0F9WI26_9ZZZZ</name>
<dbReference type="InterPro" id="IPR050810">
    <property type="entry name" value="Bact_Secretion_Sys_Channel"/>
</dbReference>
<dbReference type="PRINTS" id="PR00811">
    <property type="entry name" value="BCTERIALGSPD"/>
</dbReference>
<feature type="domain" description="Type II/III secretion system secretin-like" evidence="2">
    <location>
        <begin position="390"/>
        <end position="561"/>
    </location>
</feature>
<evidence type="ECO:0000313" key="4">
    <source>
        <dbReference type="EMBL" id="KKO12193.1"/>
    </source>
</evidence>
<dbReference type="EMBL" id="LAZR01000001">
    <property type="protein sequence ID" value="KKO12193.1"/>
    <property type="molecule type" value="Genomic_DNA"/>
</dbReference>